<comment type="caution">
    <text evidence="5">The sequence shown here is derived from an EMBL/GenBank/DDBJ whole genome shotgun (WGS) entry which is preliminary data.</text>
</comment>
<gene>
    <name evidence="5" type="ORF">CE91St16_33980</name>
</gene>
<evidence type="ECO:0000313" key="5">
    <source>
        <dbReference type="EMBL" id="GKI20490.1"/>
    </source>
</evidence>
<keyword evidence="1" id="KW-0805">Transcription regulation</keyword>
<dbReference type="SUPFAM" id="SSF46785">
    <property type="entry name" value="Winged helix' DNA-binding domain"/>
    <property type="match status" value="1"/>
</dbReference>
<evidence type="ECO:0000256" key="1">
    <source>
        <dbReference type="ARBA" id="ARBA00023015"/>
    </source>
</evidence>
<dbReference type="SMART" id="SM00895">
    <property type="entry name" value="FCD"/>
    <property type="match status" value="1"/>
</dbReference>
<dbReference type="EMBL" id="BQOL01000003">
    <property type="protein sequence ID" value="GKI20490.1"/>
    <property type="molecule type" value="Genomic_DNA"/>
</dbReference>
<dbReference type="InterPro" id="IPR011711">
    <property type="entry name" value="GntR_C"/>
</dbReference>
<feature type="domain" description="HTH gntR-type" evidence="4">
    <location>
        <begin position="11"/>
        <end position="79"/>
    </location>
</feature>
<accession>A0AA37KQV3</accession>
<evidence type="ECO:0000256" key="2">
    <source>
        <dbReference type="ARBA" id="ARBA00023125"/>
    </source>
</evidence>
<organism evidence="5 6">
    <name type="scientific">Alistipes finegoldii</name>
    <dbReference type="NCBI Taxonomy" id="214856"/>
    <lineage>
        <taxon>Bacteria</taxon>
        <taxon>Pseudomonadati</taxon>
        <taxon>Bacteroidota</taxon>
        <taxon>Bacteroidia</taxon>
        <taxon>Bacteroidales</taxon>
        <taxon>Rikenellaceae</taxon>
        <taxon>Alistipes</taxon>
    </lineage>
</organism>
<dbReference type="Proteomes" id="UP001055105">
    <property type="component" value="Unassembled WGS sequence"/>
</dbReference>
<dbReference type="RefSeq" id="WP_244077177.1">
    <property type="nucleotide sequence ID" value="NZ_AP025581.1"/>
</dbReference>
<dbReference type="InterPro" id="IPR008920">
    <property type="entry name" value="TF_FadR/GntR_C"/>
</dbReference>
<evidence type="ECO:0000313" key="6">
    <source>
        <dbReference type="Proteomes" id="UP001055105"/>
    </source>
</evidence>
<reference evidence="5" key="1">
    <citation type="submission" date="2022-01" db="EMBL/GenBank/DDBJ databases">
        <title>Novel bile acid biosynthetic pathways are enriched in the microbiome of centenarians.</title>
        <authorList>
            <person name="Sato Y."/>
            <person name="Atarashi K."/>
            <person name="Plichta R.D."/>
            <person name="Arai Y."/>
            <person name="Sasajima S."/>
            <person name="Kearney M.S."/>
            <person name="Suda W."/>
            <person name="Takeshita K."/>
            <person name="Sasaki T."/>
            <person name="Okamoto S."/>
            <person name="Skelly N.A."/>
            <person name="Okamura Y."/>
            <person name="Vlamakis H."/>
            <person name="Li Y."/>
            <person name="Tanoue T."/>
            <person name="Takei H."/>
            <person name="Nittono H."/>
            <person name="Narushima S."/>
            <person name="Irie J."/>
            <person name="Itoh H."/>
            <person name="Moriya K."/>
            <person name="Sugiura Y."/>
            <person name="Suematsu M."/>
            <person name="Moritoki N."/>
            <person name="Shibata S."/>
            <person name="Littman R.D."/>
            <person name="Fischbach A.M."/>
            <person name="Uwamino Y."/>
            <person name="Inoue T."/>
            <person name="Honda A."/>
            <person name="Hattori M."/>
            <person name="Murai T."/>
            <person name="Xavier J.R."/>
            <person name="Hirose N."/>
            <person name="Honda K."/>
        </authorList>
    </citation>
    <scope>NUCLEOTIDE SEQUENCE</scope>
    <source>
        <strain evidence="5">CE91-St16</strain>
    </source>
</reference>
<dbReference type="SUPFAM" id="SSF48008">
    <property type="entry name" value="GntR ligand-binding domain-like"/>
    <property type="match status" value="1"/>
</dbReference>
<dbReference type="Pfam" id="PF00392">
    <property type="entry name" value="GntR"/>
    <property type="match status" value="1"/>
</dbReference>
<dbReference type="SMART" id="SM00345">
    <property type="entry name" value="HTH_GNTR"/>
    <property type="match status" value="1"/>
</dbReference>
<sequence length="238" mass="27369">MEELKLANHNTTLVDSVEESLISYFKEQGLRPGCSIPNEMELAASLGVGRAVLREALSRFKMTGMIVSRTKKGMVLGEPSLLGGMKRCINPLLMNESTLCDILEFRVALEIGISDNIFRNLTDADVAELKEIVEMSQVIGNNKYAPVSEHRFHTKLYEITGNKIITEFQNIIYPVLDFVKEKYRDFLEPIEKELERAGALVTHRDLLKYIENRDLRGYKKAIEEHFRLYSIYLERHKK</sequence>
<dbReference type="Gene3D" id="1.20.120.530">
    <property type="entry name" value="GntR ligand-binding domain-like"/>
    <property type="match status" value="1"/>
</dbReference>
<dbReference type="PANTHER" id="PTHR43537">
    <property type="entry name" value="TRANSCRIPTIONAL REGULATOR, GNTR FAMILY"/>
    <property type="match status" value="1"/>
</dbReference>
<dbReference type="PANTHER" id="PTHR43537:SF5">
    <property type="entry name" value="UXU OPERON TRANSCRIPTIONAL REGULATOR"/>
    <property type="match status" value="1"/>
</dbReference>
<evidence type="ECO:0000259" key="4">
    <source>
        <dbReference type="PROSITE" id="PS50949"/>
    </source>
</evidence>
<keyword evidence="2" id="KW-0238">DNA-binding</keyword>
<protein>
    <submittedName>
        <fullName evidence="5">GntR family transcriptional regulator</fullName>
    </submittedName>
</protein>
<dbReference type="InterPro" id="IPR036390">
    <property type="entry name" value="WH_DNA-bd_sf"/>
</dbReference>
<name>A0AA37KQV3_9BACT</name>
<evidence type="ECO:0000256" key="3">
    <source>
        <dbReference type="ARBA" id="ARBA00023163"/>
    </source>
</evidence>
<dbReference type="GO" id="GO:0003677">
    <property type="term" value="F:DNA binding"/>
    <property type="evidence" value="ECO:0007669"/>
    <property type="project" value="UniProtKB-KW"/>
</dbReference>
<dbReference type="Pfam" id="PF07729">
    <property type="entry name" value="FCD"/>
    <property type="match status" value="1"/>
</dbReference>
<dbReference type="PROSITE" id="PS50949">
    <property type="entry name" value="HTH_GNTR"/>
    <property type="match status" value="1"/>
</dbReference>
<dbReference type="GO" id="GO:0003700">
    <property type="term" value="F:DNA-binding transcription factor activity"/>
    <property type="evidence" value="ECO:0007669"/>
    <property type="project" value="InterPro"/>
</dbReference>
<dbReference type="InterPro" id="IPR000524">
    <property type="entry name" value="Tscrpt_reg_HTH_GntR"/>
</dbReference>
<keyword evidence="3" id="KW-0804">Transcription</keyword>
<dbReference type="Gene3D" id="1.10.10.10">
    <property type="entry name" value="Winged helix-like DNA-binding domain superfamily/Winged helix DNA-binding domain"/>
    <property type="match status" value="1"/>
</dbReference>
<dbReference type="InterPro" id="IPR036388">
    <property type="entry name" value="WH-like_DNA-bd_sf"/>
</dbReference>
<dbReference type="PRINTS" id="PR00035">
    <property type="entry name" value="HTHGNTR"/>
</dbReference>
<proteinExistence type="predicted"/>
<dbReference type="AlphaFoldDB" id="A0AA37KQV3"/>